<name>A0ABP8NGP8_9BACT</name>
<gene>
    <name evidence="1" type="ORF">GCM10023093_21230</name>
</gene>
<sequence>MRHYNVMKLPPYTYHEAKALSGEHQHIVGLSYDQQCTTTVDMVVVAPHDQNSRNRFLMLYLMLNDADAALSLDYSGTQYDVMVISGSSNVSGMQQCSLHQWLTQDAQDMEMQCADEDIRQVTL</sequence>
<organism evidence="1 2">
    <name type="scientific">Nemorincola caseinilytica</name>
    <dbReference type="NCBI Taxonomy" id="2054315"/>
    <lineage>
        <taxon>Bacteria</taxon>
        <taxon>Pseudomonadati</taxon>
        <taxon>Bacteroidota</taxon>
        <taxon>Chitinophagia</taxon>
        <taxon>Chitinophagales</taxon>
        <taxon>Chitinophagaceae</taxon>
        <taxon>Nemorincola</taxon>
    </lineage>
</organism>
<comment type="caution">
    <text evidence="1">The sequence shown here is derived from an EMBL/GenBank/DDBJ whole genome shotgun (WGS) entry which is preliminary data.</text>
</comment>
<accession>A0ABP8NGP8</accession>
<protein>
    <submittedName>
        <fullName evidence="1">Uncharacterized protein</fullName>
    </submittedName>
</protein>
<keyword evidence="2" id="KW-1185">Reference proteome</keyword>
<reference evidence="2" key="1">
    <citation type="journal article" date="2019" name="Int. J. Syst. Evol. Microbiol.">
        <title>The Global Catalogue of Microorganisms (GCM) 10K type strain sequencing project: providing services to taxonomists for standard genome sequencing and annotation.</title>
        <authorList>
            <consortium name="The Broad Institute Genomics Platform"/>
            <consortium name="The Broad Institute Genome Sequencing Center for Infectious Disease"/>
            <person name="Wu L."/>
            <person name="Ma J."/>
        </authorList>
    </citation>
    <scope>NUCLEOTIDE SEQUENCE [LARGE SCALE GENOMIC DNA]</scope>
    <source>
        <strain evidence="2">JCM 32105</strain>
    </source>
</reference>
<proteinExistence type="predicted"/>
<dbReference type="EMBL" id="BAABFA010000014">
    <property type="protein sequence ID" value="GAA4466716.1"/>
    <property type="molecule type" value="Genomic_DNA"/>
</dbReference>
<evidence type="ECO:0000313" key="2">
    <source>
        <dbReference type="Proteomes" id="UP001500067"/>
    </source>
</evidence>
<evidence type="ECO:0000313" key="1">
    <source>
        <dbReference type="EMBL" id="GAA4466716.1"/>
    </source>
</evidence>
<dbReference type="Proteomes" id="UP001500067">
    <property type="component" value="Unassembled WGS sequence"/>
</dbReference>